<dbReference type="InterPro" id="IPR041982">
    <property type="entry name" value="Ribosomal_eS4_KOW"/>
</dbReference>
<dbReference type="GO" id="GO:0003723">
    <property type="term" value="F:RNA binding"/>
    <property type="evidence" value="ECO:0000318"/>
    <property type="project" value="GO_Central"/>
</dbReference>
<dbReference type="Gene3D" id="2.40.50.740">
    <property type="match status" value="1"/>
</dbReference>
<dbReference type="STRING" id="5722.A2ECC6"/>
<dbReference type="RefSeq" id="XP_001321933.1">
    <property type="nucleotide sequence ID" value="XM_001321898.1"/>
</dbReference>
<accession>A2ECC6</accession>
<dbReference type="SMR" id="A2ECC6"/>
<dbReference type="InterPro" id="IPR036986">
    <property type="entry name" value="S4_RNA-bd_sf"/>
</dbReference>
<dbReference type="eggNOG" id="KOG0378">
    <property type="taxonomic scope" value="Eukaryota"/>
</dbReference>
<dbReference type="Gene3D" id="2.30.30.30">
    <property type="match status" value="1"/>
</dbReference>
<evidence type="ECO:0000256" key="1">
    <source>
        <dbReference type="ARBA" id="ARBA00007500"/>
    </source>
</evidence>
<dbReference type="HAMAP" id="MF_00485">
    <property type="entry name" value="Ribosomal_eS4"/>
    <property type="match status" value="1"/>
</dbReference>
<name>A2ECC6_TRIV3</name>
<feature type="domain" description="KOW" evidence="7">
    <location>
        <begin position="188"/>
        <end position="215"/>
    </location>
</feature>
<sequence length="269" mass="30376">MRRKKSFSWSVLFLMPRCQRFHLKRLTAPHHWLLAKSAGKFASHPSTGPHKLRECLPINIFLRDRLKYALTAKEAVAIVKRRLVKVDGKVRTNYRYPTGLMDVIELGKSNELFRIIYDCKGRFCVHHIEAKEASFKLLRVNQFKIGAKGIPHVVTHDGRTISYVDPSVRVHDALKFNIKTGEVESVIKFKVGDVAMVTAGGNVGRVGTIQKIEKQMASFDIVHLKDTSGAVFATRIMNVFVIGENEHPLISLPAREGVRPSILEGINQE</sequence>
<keyword evidence="3 6" id="KW-0694">RNA-binding</keyword>
<dbReference type="GO" id="GO:0022627">
    <property type="term" value="C:cytosolic small ribosomal subunit"/>
    <property type="evidence" value="ECO:0000318"/>
    <property type="project" value="GO_Central"/>
</dbReference>
<evidence type="ECO:0000259" key="7">
    <source>
        <dbReference type="SMART" id="SM00739"/>
    </source>
</evidence>
<dbReference type="InterPro" id="IPR013845">
    <property type="entry name" value="Ribosomal_eS4_central_region"/>
</dbReference>
<keyword evidence="2 6" id="KW-0699">rRNA-binding</keyword>
<evidence type="ECO:0000313" key="9">
    <source>
        <dbReference type="Proteomes" id="UP000001542"/>
    </source>
</evidence>
<dbReference type="InterPro" id="IPR038237">
    <property type="entry name" value="Ribosomal_eS4_central_sf"/>
</dbReference>
<dbReference type="GO" id="GO:0006412">
    <property type="term" value="P:translation"/>
    <property type="evidence" value="ECO:0000318"/>
    <property type="project" value="GO_Central"/>
</dbReference>
<dbReference type="OMA" id="WMLDELT"/>
<dbReference type="EMBL" id="DS113352">
    <property type="protein sequence ID" value="EAY09710.1"/>
    <property type="molecule type" value="Genomic_DNA"/>
</dbReference>
<evidence type="ECO:0000256" key="3">
    <source>
        <dbReference type="ARBA" id="ARBA00022884"/>
    </source>
</evidence>
<dbReference type="OrthoDB" id="1109245at2759"/>
<keyword evidence="5 6" id="KW-0687">Ribonucleoprotein</keyword>
<evidence type="ECO:0000313" key="8">
    <source>
        <dbReference type="EMBL" id="EAY09710.1"/>
    </source>
</evidence>
<dbReference type="FunFam" id="2.30.30.30:FF:000041">
    <property type="entry name" value="40S ribosomal protein S4"/>
    <property type="match status" value="1"/>
</dbReference>
<reference evidence="8" key="1">
    <citation type="submission" date="2006-10" db="EMBL/GenBank/DDBJ databases">
        <authorList>
            <person name="Amadeo P."/>
            <person name="Zhao Q."/>
            <person name="Wortman J."/>
            <person name="Fraser-Liggett C."/>
            <person name="Carlton J."/>
        </authorList>
    </citation>
    <scope>NUCLEOTIDE SEQUENCE</scope>
    <source>
        <strain evidence="8">G3</strain>
    </source>
</reference>
<dbReference type="CDD" id="cd06087">
    <property type="entry name" value="KOW_RPS4"/>
    <property type="match status" value="1"/>
</dbReference>
<dbReference type="CDD" id="cd00165">
    <property type="entry name" value="S4"/>
    <property type="match status" value="1"/>
</dbReference>
<dbReference type="SMART" id="SM00739">
    <property type="entry name" value="KOW"/>
    <property type="match status" value="1"/>
</dbReference>
<dbReference type="VEuPathDB" id="TrichDB:TVAG_098450"/>
<evidence type="ECO:0000256" key="2">
    <source>
        <dbReference type="ARBA" id="ARBA00022730"/>
    </source>
</evidence>
<evidence type="ECO:0000256" key="5">
    <source>
        <dbReference type="ARBA" id="ARBA00023274"/>
    </source>
</evidence>
<reference evidence="8" key="2">
    <citation type="journal article" date="2007" name="Science">
        <title>Draft genome sequence of the sexually transmitted pathogen Trichomonas vaginalis.</title>
        <authorList>
            <person name="Carlton J.M."/>
            <person name="Hirt R.P."/>
            <person name="Silva J.C."/>
            <person name="Delcher A.L."/>
            <person name="Schatz M."/>
            <person name="Zhao Q."/>
            <person name="Wortman J.R."/>
            <person name="Bidwell S.L."/>
            <person name="Alsmark U.C.M."/>
            <person name="Besteiro S."/>
            <person name="Sicheritz-Ponten T."/>
            <person name="Noel C.J."/>
            <person name="Dacks J.B."/>
            <person name="Foster P.G."/>
            <person name="Simillion C."/>
            <person name="Van de Peer Y."/>
            <person name="Miranda-Saavedra D."/>
            <person name="Barton G.J."/>
            <person name="Westrop G.D."/>
            <person name="Mueller S."/>
            <person name="Dessi D."/>
            <person name="Fiori P.L."/>
            <person name="Ren Q."/>
            <person name="Paulsen I."/>
            <person name="Zhang H."/>
            <person name="Bastida-Corcuera F.D."/>
            <person name="Simoes-Barbosa A."/>
            <person name="Brown M.T."/>
            <person name="Hayes R.D."/>
            <person name="Mukherjee M."/>
            <person name="Okumura C.Y."/>
            <person name="Schneider R."/>
            <person name="Smith A.J."/>
            <person name="Vanacova S."/>
            <person name="Villalvazo M."/>
            <person name="Haas B.J."/>
            <person name="Pertea M."/>
            <person name="Feldblyum T.V."/>
            <person name="Utterback T.R."/>
            <person name="Shu C.L."/>
            <person name="Osoegawa K."/>
            <person name="de Jong P.J."/>
            <person name="Hrdy I."/>
            <person name="Horvathova L."/>
            <person name="Zubacova Z."/>
            <person name="Dolezal P."/>
            <person name="Malik S.B."/>
            <person name="Logsdon J.M. Jr."/>
            <person name="Henze K."/>
            <person name="Gupta A."/>
            <person name="Wang C.C."/>
            <person name="Dunne R.L."/>
            <person name="Upcroft J.A."/>
            <person name="Upcroft P."/>
            <person name="White O."/>
            <person name="Salzberg S.L."/>
            <person name="Tang P."/>
            <person name="Chiu C.-H."/>
            <person name="Lee Y.-S."/>
            <person name="Embley T.M."/>
            <person name="Coombs G.H."/>
            <person name="Mottram J.C."/>
            <person name="Tachezy J."/>
            <person name="Fraser-Liggett C.M."/>
            <person name="Johnson P.J."/>
        </authorList>
    </citation>
    <scope>NUCLEOTIDE SEQUENCE [LARGE SCALE GENOMIC DNA]</scope>
    <source>
        <strain evidence="8">G3</strain>
    </source>
</reference>
<organism evidence="8 9">
    <name type="scientific">Trichomonas vaginalis (strain ATCC PRA-98 / G3)</name>
    <dbReference type="NCBI Taxonomy" id="412133"/>
    <lineage>
        <taxon>Eukaryota</taxon>
        <taxon>Metamonada</taxon>
        <taxon>Parabasalia</taxon>
        <taxon>Trichomonadida</taxon>
        <taxon>Trichomonadidae</taxon>
        <taxon>Trichomonas</taxon>
    </lineage>
</organism>
<dbReference type="InterPro" id="IPR032277">
    <property type="entry name" value="Ribosomal_eS4_C"/>
</dbReference>
<dbReference type="InterPro" id="IPR014722">
    <property type="entry name" value="Rib_uL2_dom2"/>
</dbReference>
<dbReference type="InterPro" id="IPR002942">
    <property type="entry name" value="S4_RNA-bd"/>
</dbReference>
<proteinExistence type="inferred from homology"/>
<dbReference type="KEGG" id="tva:4767633"/>
<dbReference type="InterPro" id="IPR013843">
    <property type="entry name" value="Ribosomal_eS4_N"/>
</dbReference>
<dbReference type="Pfam" id="PF08071">
    <property type="entry name" value="RS4NT"/>
    <property type="match status" value="1"/>
</dbReference>
<gene>
    <name evidence="8" type="ORF">TVAG_098450</name>
</gene>
<evidence type="ECO:0000256" key="6">
    <source>
        <dbReference type="PIRNR" id="PIRNR002116"/>
    </source>
</evidence>
<dbReference type="FunFam" id="3.10.290.10:FF:000002">
    <property type="entry name" value="40S ribosomal protein S4"/>
    <property type="match status" value="1"/>
</dbReference>
<keyword evidence="4 6" id="KW-0689">Ribosomal protein</keyword>
<dbReference type="PROSITE" id="PS50889">
    <property type="entry name" value="S4"/>
    <property type="match status" value="1"/>
</dbReference>
<comment type="similarity">
    <text evidence="1 6">Belongs to the eukaryotic ribosomal protein eS4 family.</text>
</comment>
<dbReference type="GO" id="GO:0019843">
    <property type="term" value="F:rRNA binding"/>
    <property type="evidence" value="ECO:0007669"/>
    <property type="project" value="UniProtKB-UniRule"/>
</dbReference>
<dbReference type="Pfam" id="PF00467">
    <property type="entry name" value="KOW"/>
    <property type="match status" value="1"/>
</dbReference>
<dbReference type="Gene3D" id="3.10.290.10">
    <property type="entry name" value="RNA-binding S4 domain"/>
    <property type="match status" value="1"/>
</dbReference>
<dbReference type="Proteomes" id="UP000001542">
    <property type="component" value="Unassembled WGS sequence"/>
</dbReference>
<dbReference type="InterPro" id="IPR000876">
    <property type="entry name" value="Ribosomal_eS4"/>
</dbReference>
<dbReference type="VEuPathDB" id="TrichDB:TVAGG3_0390730"/>
<dbReference type="PANTHER" id="PTHR11581:SF0">
    <property type="entry name" value="SMALL RIBOSOMAL SUBUNIT PROTEIN ES4"/>
    <property type="match status" value="1"/>
</dbReference>
<protein>
    <recommendedName>
        <fullName evidence="6">40S ribosomal protein S4</fullName>
    </recommendedName>
</protein>
<dbReference type="Pfam" id="PF01479">
    <property type="entry name" value="S4"/>
    <property type="match status" value="1"/>
</dbReference>
<dbReference type="Pfam" id="PF16121">
    <property type="entry name" value="40S_S4_C"/>
    <property type="match status" value="1"/>
</dbReference>
<evidence type="ECO:0000256" key="4">
    <source>
        <dbReference type="ARBA" id="ARBA00022980"/>
    </source>
</evidence>
<keyword evidence="9" id="KW-1185">Reference proteome</keyword>
<dbReference type="PANTHER" id="PTHR11581">
    <property type="entry name" value="30S/40S RIBOSOMAL PROTEIN S4"/>
    <property type="match status" value="1"/>
</dbReference>
<dbReference type="AlphaFoldDB" id="A2ECC6"/>
<dbReference type="PIRSF" id="PIRSF002116">
    <property type="entry name" value="Ribosomal_S4"/>
    <property type="match status" value="1"/>
</dbReference>
<dbReference type="FunCoup" id="A2ECC6">
    <property type="interactions" value="596"/>
</dbReference>
<dbReference type="GO" id="GO:0003735">
    <property type="term" value="F:structural constituent of ribosome"/>
    <property type="evidence" value="ECO:0000318"/>
    <property type="project" value="GO_Central"/>
</dbReference>
<dbReference type="InParanoid" id="A2ECC6"/>
<dbReference type="InterPro" id="IPR005824">
    <property type="entry name" value="KOW"/>
</dbReference>
<dbReference type="Pfam" id="PF00900">
    <property type="entry name" value="Ribosomal_S4e"/>
    <property type="match status" value="1"/>
</dbReference>